<dbReference type="Gene3D" id="3.20.20.70">
    <property type="entry name" value="Aldolase class I"/>
    <property type="match status" value="1"/>
</dbReference>
<sequence>MSDRKFFVGGNWKMNGNKSSIDGIIKFLTDGPLD</sequence>
<dbReference type="AlphaFoldDB" id="A0A087TEL8"/>
<dbReference type="InterPro" id="IPR013785">
    <property type="entry name" value="Aldolase_TIM"/>
</dbReference>
<gene>
    <name evidence="1" type="ORF">X975_24457</name>
</gene>
<evidence type="ECO:0000313" key="1">
    <source>
        <dbReference type="EMBL" id="KFM63557.1"/>
    </source>
</evidence>
<organism evidence="1 2">
    <name type="scientific">Stegodyphus mimosarum</name>
    <name type="common">African social velvet spider</name>
    <dbReference type="NCBI Taxonomy" id="407821"/>
    <lineage>
        <taxon>Eukaryota</taxon>
        <taxon>Metazoa</taxon>
        <taxon>Ecdysozoa</taxon>
        <taxon>Arthropoda</taxon>
        <taxon>Chelicerata</taxon>
        <taxon>Arachnida</taxon>
        <taxon>Araneae</taxon>
        <taxon>Araneomorphae</taxon>
        <taxon>Entelegynae</taxon>
        <taxon>Eresoidea</taxon>
        <taxon>Eresidae</taxon>
        <taxon>Stegodyphus</taxon>
    </lineage>
</organism>
<feature type="non-terminal residue" evidence="1">
    <location>
        <position position="34"/>
    </location>
</feature>
<dbReference type="Proteomes" id="UP000054359">
    <property type="component" value="Unassembled WGS sequence"/>
</dbReference>
<keyword evidence="2" id="KW-1185">Reference proteome</keyword>
<protein>
    <recommendedName>
        <fullName evidence="3">Triosephosphate isomerase</fullName>
    </recommendedName>
</protein>
<dbReference type="InterPro" id="IPR035990">
    <property type="entry name" value="TIM_sf"/>
</dbReference>
<dbReference type="EMBL" id="KK114868">
    <property type="protein sequence ID" value="KFM63557.1"/>
    <property type="molecule type" value="Genomic_DNA"/>
</dbReference>
<dbReference type="GO" id="GO:0004807">
    <property type="term" value="F:triose-phosphate isomerase activity"/>
    <property type="evidence" value="ECO:0007669"/>
    <property type="project" value="InterPro"/>
</dbReference>
<evidence type="ECO:0008006" key="3">
    <source>
        <dbReference type="Google" id="ProtNLM"/>
    </source>
</evidence>
<reference evidence="1 2" key="1">
    <citation type="submission" date="2013-11" db="EMBL/GenBank/DDBJ databases">
        <title>Genome sequencing of Stegodyphus mimosarum.</title>
        <authorList>
            <person name="Bechsgaard J."/>
        </authorList>
    </citation>
    <scope>NUCLEOTIDE SEQUENCE [LARGE SCALE GENOMIC DNA]</scope>
</reference>
<evidence type="ECO:0000313" key="2">
    <source>
        <dbReference type="Proteomes" id="UP000054359"/>
    </source>
</evidence>
<dbReference type="SUPFAM" id="SSF51351">
    <property type="entry name" value="Triosephosphate isomerase (TIM)"/>
    <property type="match status" value="1"/>
</dbReference>
<accession>A0A087TEL8</accession>
<dbReference type="OrthoDB" id="6715177at2759"/>
<proteinExistence type="predicted"/>
<dbReference type="OMA" id="FRANQGH"/>
<name>A0A087TEL8_STEMI</name>